<proteinExistence type="predicted"/>
<feature type="transmembrane region" description="Helical" evidence="1">
    <location>
        <begin position="35"/>
        <end position="52"/>
    </location>
</feature>
<protein>
    <submittedName>
        <fullName evidence="2">Uncharacterized protein</fullName>
    </submittedName>
</protein>
<keyword evidence="1" id="KW-0472">Membrane</keyword>
<keyword evidence="3" id="KW-1185">Reference proteome</keyword>
<dbReference type="OrthoDB" id="982894at2"/>
<sequence length="101" mass="11552">MTMNHFYSPFLKKYKERLVVHYYLTKIKVIMNKNIKSGIIYLLVGAFFIYWAESHSPKKIGQAIGNAFSGSYTMDETSYYVCLIIGIAAALFGVLKLIRKA</sequence>
<gene>
    <name evidence="2" type="ORF">SAMN04488029_0573</name>
</gene>
<reference evidence="2 3" key="1">
    <citation type="submission" date="2017-04" db="EMBL/GenBank/DDBJ databases">
        <authorList>
            <person name="Afonso C.L."/>
            <person name="Miller P.J."/>
            <person name="Scott M.A."/>
            <person name="Spackman E."/>
            <person name="Goraichik I."/>
            <person name="Dimitrov K.M."/>
            <person name="Suarez D.L."/>
            <person name="Swayne D.E."/>
        </authorList>
    </citation>
    <scope>NUCLEOTIDE SEQUENCE [LARGE SCALE GENOMIC DNA]</scope>
    <source>
        <strain evidence="2 3">DSM 26133</strain>
    </source>
</reference>
<evidence type="ECO:0000313" key="2">
    <source>
        <dbReference type="EMBL" id="SMD32230.1"/>
    </source>
</evidence>
<keyword evidence="1" id="KW-0812">Transmembrane</keyword>
<name>A0A1W2G6C6_REIFA</name>
<dbReference type="EMBL" id="FWYF01000001">
    <property type="protein sequence ID" value="SMD32230.1"/>
    <property type="molecule type" value="Genomic_DNA"/>
</dbReference>
<evidence type="ECO:0000256" key="1">
    <source>
        <dbReference type="SAM" id="Phobius"/>
    </source>
</evidence>
<dbReference type="Proteomes" id="UP000192472">
    <property type="component" value="Unassembled WGS sequence"/>
</dbReference>
<dbReference type="AlphaFoldDB" id="A0A1W2G6C6"/>
<feature type="transmembrane region" description="Helical" evidence="1">
    <location>
        <begin position="78"/>
        <end position="98"/>
    </location>
</feature>
<keyword evidence="1" id="KW-1133">Transmembrane helix</keyword>
<accession>A0A1W2G6C6</accession>
<organism evidence="2 3">
    <name type="scientific">Reichenbachiella faecimaris</name>
    <dbReference type="NCBI Taxonomy" id="692418"/>
    <lineage>
        <taxon>Bacteria</taxon>
        <taxon>Pseudomonadati</taxon>
        <taxon>Bacteroidota</taxon>
        <taxon>Cytophagia</taxon>
        <taxon>Cytophagales</taxon>
        <taxon>Reichenbachiellaceae</taxon>
        <taxon>Reichenbachiella</taxon>
    </lineage>
</organism>
<evidence type="ECO:0000313" key="3">
    <source>
        <dbReference type="Proteomes" id="UP000192472"/>
    </source>
</evidence>
<dbReference type="STRING" id="692418.SAMN04488029_0573"/>